<dbReference type="GO" id="GO:0055037">
    <property type="term" value="C:recycling endosome"/>
    <property type="evidence" value="ECO:0007669"/>
    <property type="project" value="UniProtKB-SubCell"/>
</dbReference>
<feature type="coiled-coil region" evidence="19">
    <location>
        <begin position="456"/>
        <end position="511"/>
    </location>
</feature>
<dbReference type="GO" id="GO:0005769">
    <property type="term" value="C:early endosome"/>
    <property type="evidence" value="ECO:0007669"/>
    <property type="project" value="UniProtKB-SubCell"/>
</dbReference>
<evidence type="ECO:0000256" key="6">
    <source>
        <dbReference type="ARBA" id="ARBA00022490"/>
    </source>
</evidence>
<evidence type="ECO:0000256" key="15">
    <source>
        <dbReference type="ARBA" id="ARBA00053463"/>
    </source>
</evidence>
<reference evidence="23" key="3">
    <citation type="submission" date="2025-09" db="UniProtKB">
        <authorList>
            <consortium name="Ensembl"/>
        </authorList>
    </citation>
    <scope>IDENTIFICATION</scope>
</reference>
<dbReference type="InterPro" id="IPR018514">
    <property type="entry name" value="Rabaptin_CC"/>
</dbReference>
<keyword evidence="7" id="KW-0597">Phosphoprotein</keyword>
<feature type="compositionally biased region" description="Acidic residues" evidence="20">
    <location>
        <begin position="265"/>
        <end position="276"/>
    </location>
</feature>
<dbReference type="GO" id="GO:0006897">
    <property type="term" value="P:endocytosis"/>
    <property type="evidence" value="ECO:0007669"/>
    <property type="project" value="UniProtKB-KW"/>
</dbReference>
<reference evidence="23" key="1">
    <citation type="submission" date="2021-04" db="EMBL/GenBank/DDBJ databases">
        <authorList>
            <consortium name="Wellcome Sanger Institute Data Sharing"/>
        </authorList>
    </citation>
    <scope>NUCLEOTIDE SEQUENCE [LARGE SCALE GENOMIC DNA]</scope>
</reference>
<dbReference type="InterPro" id="IPR015390">
    <property type="entry name" value="Rabaptin_Rab5-bd_dom"/>
</dbReference>
<evidence type="ECO:0000256" key="3">
    <source>
        <dbReference type="ARBA" id="ARBA00004541"/>
    </source>
</evidence>
<dbReference type="AlphaFoldDB" id="A0A665U8N3"/>
<keyword evidence="12" id="KW-0007">Acetylation</keyword>
<name>A0A665U8N3_ECHNA</name>
<dbReference type="FunFam" id="1.20.5.730:FF:000002">
    <property type="entry name" value="Rabaptin, RAB GTPase-binding effector protein 1"/>
    <property type="match status" value="1"/>
</dbReference>
<evidence type="ECO:0000256" key="10">
    <source>
        <dbReference type="ARBA" id="ARBA00022753"/>
    </source>
</evidence>
<dbReference type="PRINTS" id="PR01432">
    <property type="entry name" value="RABAPTIN"/>
</dbReference>
<feature type="region of interest" description="Disordered" evidence="20">
    <location>
        <begin position="244"/>
        <end position="276"/>
    </location>
</feature>
<dbReference type="InterPro" id="IPR003914">
    <property type="entry name" value="Rabaptin"/>
</dbReference>
<evidence type="ECO:0000256" key="18">
    <source>
        <dbReference type="ARBA" id="ARBA00081948"/>
    </source>
</evidence>
<keyword evidence="8" id="KW-0254">Endocytosis</keyword>
<keyword evidence="6" id="KW-0963">Cytoplasm</keyword>
<comment type="function">
    <text evidence="15">Rab effector protein acting as linker between gamma-adaptin, RAB4A and RAB5A. Involved in endocytic membrane fusion and membrane trafficking of recycling endosomes. Involved in KCNH1 channels trafficking to and from the cell membrane. Stimulates RABGEF1 mediated nucleotide exchange on RAB5A. Mediates the traffic of PKD1:PKD2 complex from the endoplasmic reticulum through the Golgi to the cilium.</text>
</comment>
<dbReference type="GO" id="GO:0008083">
    <property type="term" value="F:growth factor activity"/>
    <property type="evidence" value="ECO:0007669"/>
    <property type="project" value="InterPro"/>
</dbReference>
<evidence type="ECO:0000256" key="12">
    <source>
        <dbReference type="ARBA" id="ARBA00022990"/>
    </source>
</evidence>
<evidence type="ECO:0000256" key="13">
    <source>
        <dbReference type="ARBA" id="ARBA00023054"/>
    </source>
</evidence>
<accession>A0A665U8N3</accession>
<evidence type="ECO:0000256" key="19">
    <source>
        <dbReference type="SAM" id="Coils"/>
    </source>
</evidence>
<comment type="subcellular location">
    <subcellularLocation>
        <location evidence="3">Cytoplasmic vesicle</location>
    </subcellularLocation>
    <subcellularLocation>
        <location evidence="2">Early endosome</location>
    </subcellularLocation>
    <subcellularLocation>
        <location evidence="1">Recycling endosome</location>
    </subcellularLocation>
</comment>
<feature type="coiled-coil region" evidence="19">
    <location>
        <begin position="62"/>
        <end position="205"/>
    </location>
</feature>
<evidence type="ECO:0000256" key="7">
    <source>
        <dbReference type="ARBA" id="ARBA00022553"/>
    </source>
</evidence>
<dbReference type="GO" id="GO:0006915">
    <property type="term" value="P:apoptotic process"/>
    <property type="evidence" value="ECO:0007669"/>
    <property type="project" value="UniProtKB-KW"/>
</dbReference>
<feature type="domain" description="Rabaptin coiled-coil" evidence="21">
    <location>
        <begin position="3"/>
        <end position="415"/>
    </location>
</feature>
<evidence type="ECO:0000256" key="8">
    <source>
        <dbReference type="ARBA" id="ARBA00022583"/>
    </source>
</evidence>
<reference evidence="23" key="2">
    <citation type="submission" date="2025-08" db="UniProtKB">
        <authorList>
            <consortium name="Ensembl"/>
        </authorList>
    </citation>
    <scope>IDENTIFICATION</scope>
</reference>
<keyword evidence="14" id="KW-0968">Cytoplasmic vesicle</keyword>
<feature type="compositionally biased region" description="Basic and acidic residues" evidence="20">
    <location>
        <begin position="244"/>
        <end position="264"/>
    </location>
</feature>
<evidence type="ECO:0000313" key="24">
    <source>
        <dbReference type="Proteomes" id="UP000472264"/>
    </source>
</evidence>
<evidence type="ECO:0000256" key="20">
    <source>
        <dbReference type="SAM" id="MobiDB-lite"/>
    </source>
</evidence>
<dbReference type="Pfam" id="PF09311">
    <property type="entry name" value="Rab5-bind"/>
    <property type="match status" value="1"/>
</dbReference>
<evidence type="ECO:0000256" key="5">
    <source>
        <dbReference type="ARBA" id="ARBA00022448"/>
    </source>
</evidence>
<dbReference type="PANTHER" id="PTHR31179">
    <property type="entry name" value="RAB GTPASE-BINDING EFFECTOR PROTEIN"/>
    <property type="match status" value="1"/>
</dbReference>
<feature type="domain" description="Rabaptin GTPase-Rab5 binding" evidence="22">
    <location>
        <begin position="453"/>
        <end position="754"/>
    </location>
</feature>
<dbReference type="GO" id="GO:0015031">
    <property type="term" value="P:protein transport"/>
    <property type="evidence" value="ECO:0007669"/>
    <property type="project" value="UniProtKB-KW"/>
</dbReference>
<evidence type="ECO:0000256" key="1">
    <source>
        <dbReference type="ARBA" id="ARBA00004172"/>
    </source>
</evidence>
<dbReference type="GO" id="GO:0005096">
    <property type="term" value="F:GTPase activator activity"/>
    <property type="evidence" value="ECO:0007669"/>
    <property type="project" value="InterPro"/>
</dbReference>
<dbReference type="Proteomes" id="UP000472264">
    <property type="component" value="Chromosome 14"/>
</dbReference>
<dbReference type="SUPFAM" id="SSF103652">
    <property type="entry name" value="G protein-binding domain"/>
    <property type="match status" value="2"/>
</dbReference>
<proteinExistence type="inferred from homology"/>
<evidence type="ECO:0000256" key="4">
    <source>
        <dbReference type="ARBA" id="ARBA00006603"/>
    </source>
</evidence>
<comment type="similarity">
    <text evidence="4">Belongs to the rabaptin family.</text>
</comment>
<keyword evidence="11" id="KW-0653">Protein transport</keyword>
<evidence type="ECO:0000256" key="11">
    <source>
        <dbReference type="ARBA" id="ARBA00022927"/>
    </source>
</evidence>
<evidence type="ECO:0000256" key="2">
    <source>
        <dbReference type="ARBA" id="ARBA00004412"/>
    </source>
</evidence>
<keyword evidence="10" id="KW-0967">Endosome</keyword>
<organism evidence="23 24">
    <name type="scientific">Echeneis naucrates</name>
    <name type="common">Live sharksucker</name>
    <dbReference type="NCBI Taxonomy" id="173247"/>
    <lineage>
        <taxon>Eukaryota</taxon>
        <taxon>Metazoa</taxon>
        <taxon>Chordata</taxon>
        <taxon>Craniata</taxon>
        <taxon>Vertebrata</taxon>
        <taxon>Euteleostomi</taxon>
        <taxon>Actinopterygii</taxon>
        <taxon>Neopterygii</taxon>
        <taxon>Teleostei</taxon>
        <taxon>Neoteleostei</taxon>
        <taxon>Acanthomorphata</taxon>
        <taxon>Carangaria</taxon>
        <taxon>Carangiformes</taxon>
        <taxon>Echeneidae</taxon>
        <taxon>Echeneis</taxon>
    </lineage>
</organism>
<evidence type="ECO:0000313" key="23">
    <source>
        <dbReference type="Ensembl" id="ENSENLP00000015484.1"/>
    </source>
</evidence>
<dbReference type="Pfam" id="PF03528">
    <property type="entry name" value="Rabaptin"/>
    <property type="match status" value="1"/>
</dbReference>
<dbReference type="FunFam" id="1.20.5.340:FF:000022">
    <property type="entry name" value="Rabaptin, RAB GTPase-binding effector protein 1"/>
    <property type="match status" value="1"/>
</dbReference>
<dbReference type="Gene3D" id="1.20.5.340">
    <property type="match status" value="1"/>
</dbReference>
<keyword evidence="9" id="KW-0053">Apoptosis</keyword>
<sequence>ISVQTELAQARAEIETIKEVATVSENTKQEAIDQVRSQWQEEVASLQAIMKETVCEYEVQFHQRLEQERAQWNQYREAMERELGDLRRRLTEGQEEENLEDEMKKAQEDAEKLRSVVMPMEHEIAALKAKLTAAEDRVKELEASKVKELNHVLEAEKSCRTDLEMYVAVLNTQKSVLQEDAEKLRKELHEVCHKLELERQQHNQLKHTWQRANDQFLESQRLLMRDMQRIESVLSSEQLRQVEEMKKKDQEEDEKERLSQVKELQEEDGGDNTEPLEDLLLGMSVEEPHTNHSAHGSMHSLDTDVVAGGPMDPYKDNLRRVQSTDSLGSSLSAQLGLGGQNHKAKSASHLDESDFGPLVGADCGGTDSSFGETSSISSIKLTASHFLLTKDQEKAIKAMTPEQEETASLLSSISHAPDTAYLPPAGYRLVSDSEWNLLQQEVKNAGRKLGRRCDMCSNYEKQLQAIQGQEAETRDQVKKLQVMLRQANDQLERTMTEKQNLEDSVKAANEGTAAKVSSLMQRVQESETLLSTLQQAFSDAKRSTQEQMVVLVRSREQVADELSRLQRDNESLQGKHRLHVELQQQEDFQMPNTVQELQGVVVRLREDMVSLRTSADHMEEKLKAKILFLKEQIQAEQCLKENLEDTLQLEIEGCKEEIASFSSLKTELERIKTEKEQVLLQSLYCNLLAPFSLSNRIHVCLCSPQSALESQVLDERGKAQRLQTELDVSEQVQKDFVKLSQTLQVQLERIRQADSLDRIRVILNDTNLTDINHLPET</sequence>
<gene>
    <name evidence="23" type="primary">rabep1</name>
</gene>
<evidence type="ECO:0000256" key="16">
    <source>
        <dbReference type="ARBA" id="ARBA00069951"/>
    </source>
</evidence>
<dbReference type="Ensembl" id="ENSENLT00000016084.1">
    <property type="protein sequence ID" value="ENSENLP00000015484.1"/>
    <property type="gene ID" value="ENSENLG00000005881.1"/>
</dbReference>
<evidence type="ECO:0000256" key="9">
    <source>
        <dbReference type="ARBA" id="ARBA00022703"/>
    </source>
</evidence>
<evidence type="ECO:0000259" key="22">
    <source>
        <dbReference type="Pfam" id="PF09311"/>
    </source>
</evidence>
<dbReference type="PANTHER" id="PTHR31179:SF5">
    <property type="entry name" value="RAB GTPASE-BINDING EFFECTOR PROTEIN 1"/>
    <property type="match status" value="1"/>
</dbReference>
<protein>
    <recommendedName>
        <fullName evidence="16">Rab GTPase-binding effector protein 1</fullName>
    </recommendedName>
    <alternativeName>
        <fullName evidence="18">Rabaptin-5</fullName>
    </alternativeName>
    <alternativeName>
        <fullName evidence="17">Rabaptin-5alpha</fullName>
    </alternativeName>
</protein>
<evidence type="ECO:0000259" key="21">
    <source>
        <dbReference type="Pfam" id="PF03528"/>
    </source>
</evidence>
<dbReference type="Gene3D" id="1.20.5.730">
    <property type="entry name" value="Single helix bin"/>
    <property type="match status" value="1"/>
</dbReference>
<feature type="coiled-coil region" evidence="19">
    <location>
        <begin position="601"/>
        <end position="681"/>
    </location>
</feature>
<keyword evidence="13 19" id="KW-0175">Coiled coil</keyword>
<keyword evidence="24" id="KW-1185">Reference proteome</keyword>
<evidence type="ECO:0000256" key="14">
    <source>
        <dbReference type="ARBA" id="ARBA00023329"/>
    </source>
</evidence>
<keyword evidence="5" id="KW-0813">Transport</keyword>
<evidence type="ECO:0000256" key="17">
    <source>
        <dbReference type="ARBA" id="ARBA00077424"/>
    </source>
</evidence>